<sequence>MMYYSNGNYEGHARPRKPAGVDHKHAYIIGGGLAGLSAAVFLVRDAQLPGDHIHVLEELTLAGGSLDGAKLPGLGYVVRGGREMENHFECMWDMYSSIPSLEIPGASYLDEYYWLDKDDPNSSNCRLIHKRGNQVPTDGQYQLGKLSNELIKLIMTSEDDLEGQTIEDWFSPAFFETNFWLYWSTMFAFEKWHSLIEMRRYAMRFIHHIDGLPDFTALKFNKYNQYESMTKPLLAYLKDHGVEFRYDCQVENVIVDTANGEKHAKEIQLTEGGQAQTIPLTDDDLVFVTNGSITESSTYGSHHEPAPITNKLGGSWQLWEKLAKQSPAFGNPDAFCRNLPARSWFISATATIKNAQLEPYIERLTQRDLHDHKVNTGGIITVTDSNWLLSWTIHRQPHFKDQAENETVVWIYGLYSDTKGNYIPKKITECSGEEITAEWLYHLGVPEAKIKEYAAEDSVQTVPVYMPFITSYFMLRKKGDRPAVVPTGSANLAFIGNFAESPSRDTVFTTEYSVRTAMEAVYTLLDVDRGVPEVFNSIYDLRELMRAMYYMNDQKPLSEMELPLPKALRKPLLKKVEKTWLGELMRDAHLLE</sequence>
<dbReference type="Proteomes" id="UP000050816">
    <property type="component" value="Unassembled WGS sequence"/>
</dbReference>
<dbReference type="Pfam" id="PF06100">
    <property type="entry name" value="MCRA"/>
    <property type="match status" value="1"/>
</dbReference>
<proteinExistence type="predicted"/>
<dbReference type="Gene3D" id="3.30.9.80">
    <property type="match status" value="1"/>
</dbReference>
<dbReference type="PATRIC" id="fig|1423760.3.peg.298"/>
<organism evidence="1 2">
    <name type="scientific">Limosilactobacillus ingluviei DSM 15946</name>
    <dbReference type="NCBI Taxonomy" id="1423760"/>
    <lineage>
        <taxon>Bacteria</taxon>
        <taxon>Bacillati</taxon>
        <taxon>Bacillota</taxon>
        <taxon>Bacilli</taxon>
        <taxon>Lactobacillales</taxon>
        <taxon>Lactobacillaceae</taxon>
        <taxon>Limosilactobacillus</taxon>
    </lineage>
</organism>
<accession>A0A0R1UBG5</accession>
<dbReference type="AlphaFoldDB" id="A0A0R1UBG5"/>
<dbReference type="GO" id="GO:0006631">
    <property type="term" value="P:fatty acid metabolic process"/>
    <property type="evidence" value="ECO:0007669"/>
    <property type="project" value="InterPro"/>
</dbReference>
<dbReference type="PANTHER" id="PTHR37417:SF3">
    <property type="entry name" value="MYOSIN-CROSSREACTIVE PROTEIN"/>
    <property type="match status" value="1"/>
</dbReference>
<dbReference type="NCBIfam" id="NF010584">
    <property type="entry name" value="PRK13977.1"/>
    <property type="match status" value="1"/>
</dbReference>
<dbReference type="PANTHER" id="PTHR37417">
    <property type="entry name" value="67 KDA MYOSIN-CROSS-REACTIVE ANTIGEN FAMILY PROTEIN (AFU_ORTHOLOGUE AFUA_5G09970)"/>
    <property type="match status" value="1"/>
</dbReference>
<reference evidence="1 2" key="1">
    <citation type="journal article" date="2015" name="Genome Announc.">
        <title>Expanding the biotechnology potential of lactobacilli through comparative genomics of 213 strains and associated genera.</title>
        <authorList>
            <person name="Sun Z."/>
            <person name="Harris H.M."/>
            <person name="McCann A."/>
            <person name="Guo C."/>
            <person name="Argimon S."/>
            <person name="Zhang W."/>
            <person name="Yang X."/>
            <person name="Jeffery I.B."/>
            <person name="Cooney J.C."/>
            <person name="Kagawa T.F."/>
            <person name="Liu W."/>
            <person name="Song Y."/>
            <person name="Salvetti E."/>
            <person name="Wrobel A."/>
            <person name="Rasinkangas P."/>
            <person name="Parkhill J."/>
            <person name="Rea M.C."/>
            <person name="O'Sullivan O."/>
            <person name="Ritari J."/>
            <person name="Douillard F.P."/>
            <person name="Paul Ross R."/>
            <person name="Yang R."/>
            <person name="Briner A.E."/>
            <person name="Felis G.E."/>
            <person name="de Vos W.M."/>
            <person name="Barrangou R."/>
            <person name="Klaenhammer T.R."/>
            <person name="Caufield P.W."/>
            <person name="Cui Y."/>
            <person name="Zhang H."/>
            <person name="O'Toole P.W."/>
        </authorList>
    </citation>
    <scope>NUCLEOTIDE SEQUENCE [LARGE SCALE GENOMIC DNA]</scope>
    <source>
        <strain evidence="1 2">DSM 15946</strain>
    </source>
</reference>
<dbReference type="Gene3D" id="3.50.50.60">
    <property type="entry name" value="FAD/NAD(P)-binding domain"/>
    <property type="match status" value="2"/>
</dbReference>
<evidence type="ECO:0000313" key="2">
    <source>
        <dbReference type="Proteomes" id="UP000050816"/>
    </source>
</evidence>
<dbReference type="InterPro" id="IPR010354">
    <property type="entry name" value="Oleate_hydratase"/>
</dbReference>
<protein>
    <submittedName>
        <fullName evidence="1">Myosin-crossreactive antigen</fullName>
    </submittedName>
</protein>
<dbReference type="GO" id="GO:0050151">
    <property type="term" value="F:oleate hydratase activity"/>
    <property type="evidence" value="ECO:0007669"/>
    <property type="project" value="InterPro"/>
</dbReference>
<gene>
    <name evidence="1" type="ORF">FC43_GL000280</name>
</gene>
<dbReference type="GO" id="GO:0071949">
    <property type="term" value="F:FAD binding"/>
    <property type="evidence" value="ECO:0007669"/>
    <property type="project" value="InterPro"/>
</dbReference>
<dbReference type="EMBL" id="AZFK01000077">
    <property type="protein sequence ID" value="KRL88344.1"/>
    <property type="molecule type" value="Genomic_DNA"/>
</dbReference>
<evidence type="ECO:0000313" key="1">
    <source>
        <dbReference type="EMBL" id="KRL88344.1"/>
    </source>
</evidence>
<dbReference type="InterPro" id="IPR036188">
    <property type="entry name" value="FAD/NAD-bd_sf"/>
</dbReference>
<comment type="caution">
    <text evidence="1">The sequence shown here is derived from an EMBL/GenBank/DDBJ whole genome shotgun (WGS) entry which is preliminary data.</text>
</comment>
<name>A0A0R1UBG5_9LACO</name>
<dbReference type="SUPFAM" id="SSF51905">
    <property type="entry name" value="FAD/NAD(P)-binding domain"/>
    <property type="match status" value="1"/>
</dbReference>